<evidence type="ECO:0000256" key="1">
    <source>
        <dbReference type="SAM" id="SignalP"/>
    </source>
</evidence>
<evidence type="ECO:0000313" key="3">
    <source>
        <dbReference type="Proteomes" id="UP001054902"/>
    </source>
</evidence>
<protein>
    <submittedName>
        <fullName evidence="2">Uncharacterized protein</fullName>
    </submittedName>
</protein>
<feature type="signal peptide" evidence="1">
    <location>
        <begin position="1"/>
        <end position="26"/>
    </location>
</feature>
<reference evidence="2 3" key="1">
    <citation type="journal article" date="2021" name="Sci. Rep.">
        <title>The genome of the diatom Chaetoceros tenuissimus carries an ancient integrated fragment of an extant virus.</title>
        <authorList>
            <person name="Hongo Y."/>
            <person name="Kimura K."/>
            <person name="Takaki Y."/>
            <person name="Yoshida Y."/>
            <person name="Baba S."/>
            <person name="Kobayashi G."/>
            <person name="Nagasaki K."/>
            <person name="Hano T."/>
            <person name="Tomaru Y."/>
        </authorList>
    </citation>
    <scope>NUCLEOTIDE SEQUENCE [LARGE SCALE GENOMIC DNA]</scope>
    <source>
        <strain evidence="2 3">NIES-3715</strain>
    </source>
</reference>
<keyword evidence="3" id="KW-1185">Reference proteome</keyword>
<comment type="caution">
    <text evidence="2">The sequence shown here is derived from an EMBL/GenBank/DDBJ whole genome shotgun (WGS) entry which is preliminary data.</text>
</comment>
<name>A0AAD3CVF9_9STRA</name>
<evidence type="ECO:0000313" key="2">
    <source>
        <dbReference type="EMBL" id="GFH52883.1"/>
    </source>
</evidence>
<proteinExistence type="predicted"/>
<keyword evidence="1" id="KW-0732">Signal</keyword>
<dbReference type="Proteomes" id="UP001054902">
    <property type="component" value="Unassembled WGS sequence"/>
</dbReference>
<dbReference type="EMBL" id="BLLK01000046">
    <property type="protein sequence ID" value="GFH52883.1"/>
    <property type="molecule type" value="Genomic_DNA"/>
</dbReference>
<accession>A0AAD3CVF9</accession>
<sequence>MRAPNTVKIGISLFVLLVCSIGQVQRKRQKSKTPQNHHRIGIEQKQEETIESKGFKCPLTSRISCERVDNGEACTRETSRHGKHSPCETIEGLFHFSYCNLNQKGSMRQHRELFTGEIQVNHEDRSDPSKEPIHDVSLRGETCRTIARVMKLDTCSDTFEASLEMQAWRNDDFVCSSHATFRILQPISTLVQ</sequence>
<feature type="chain" id="PRO_5042258881" evidence="1">
    <location>
        <begin position="27"/>
        <end position="192"/>
    </location>
</feature>
<gene>
    <name evidence="2" type="ORF">CTEN210_09359</name>
</gene>
<dbReference type="AlphaFoldDB" id="A0AAD3CVF9"/>
<organism evidence="2 3">
    <name type="scientific">Chaetoceros tenuissimus</name>
    <dbReference type="NCBI Taxonomy" id="426638"/>
    <lineage>
        <taxon>Eukaryota</taxon>
        <taxon>Sar</taxon>
        <taxon>Stramenopiles</taxon>
        <taxon>Ochrophyta</taxon>
        <taxon>Bacillariophyta</taxon>
        <taxon>Coscinodiscophyceae</taxon>
        <taxon>Chaetocerotophycidae</taxon>
        <taxon>Chaetocerotales</taxon>
        <taxon>Chaetocerotaceae</taxon>
        <taxon>Chaetoceros</taxon>
    </lineage>
</organism>